<dbReference type="InterPro" id="IPR036236">
    <property type="entry name" value="Znf_C2H2_sf"/>
</dbReference>
<feature type="domain" description="C2H2-type" evidence="11">
    <location>
        <begin position="397"/>
        <end position="426"/>
    </location>
</feature>
<reference evidence="12 13" key="1">
    <citation type="journal article" date="2023" name="Arcadia Sci">
        <title>De novo assembly of a long-read Amblyomma americanum tick genome.</title>
        <authorList>
            <person name="Chou S."/>
            <person name="Poskanzer K.E."/>
            <person name="Rollins M."/>
            <person name="Thuy-Boun P.S."/>
        </authorList>
    </citation>
    <scope>NUCLEOTIDE SEQUENCE [LARGE SCALE GENOMIC DNA]</scope>
    <source>
        <strain evidence="12">F_SG_1</strain>
        <tissue evidence="12">Salivary glands</tissue>
    </source>
</reference>
<dbReference type="GO" id="GO:0031519">
    <property type="term" value="C:PcG protein complex"/>
    <property type="evidence" value="ECO:0007669"/>
    <property type="project" value="TreeGrafter"/>
</dbReference>
<dbReference type="FunFam" id="3.30.160.60:FF:000072">
    <property type="entry name" value="zinc finger protein 143 isoform X1"/>
    <property type="match status" value="1"/>
</dbReference>
<dbReference type="SMART" id="SM00355">
    <property type="entry name" value="ZnF_C2H2"/>
    <property type="match status" value="7"/>
</dbReference>
<evidence type="ECO:0000256" key="2">
    <source>
        <dbReference type="ARBA" id="ARBA00022723"/>
    </source>
</evidence>
<evidence type="ECO:0000256" key="5">
    <source>
        <dbReference type="ARBA" id="ARBA00022833"/>
    </source>
</evidence>
<evidence type="ECO:0000259" key="11">
    <source>
        <dbReference type="PROSITE" id="PS50157"/>
    </source>
</evidence>
<dbReference type="PROSITE" id="PS00028">
    <property type="entry name" value="ZINC_FINGER_C2H2_1"/>
    <property type="match status" value="7"/>
</dbReference>
<feature type="domain" description="C2H2-type" evidence="11">
    <location>
        <begin position="307"/>
        <end position="336"/>
    </location>
</feature>
<name>A0AAQ4E6X1_AMBAM</name>
<dbReference type="FunFam" id="3.30.160.60:FF:000125">
    <property type="entry name" value="Putative zinc finger protein 143"/>
    <property type="match status" value="4"/>
</dbReference>
<evidence type="ECO:0000256" key="4">
    <source>
        <dbReference type="ARBA" id="ARBA00022771"/>
    </source>
</evidence>
<evidence type="ECO:0000313" key="13">
    <source>
        <dbReference type="Proteomes" id="UP001321473"/>
    </source>
</evidence>
<keyword evidence="3" id="KW-0677">Repeat</keyword>
<keyword evidence="6" id="KW-0805">Transcription regulation</keyword>
<dbReference type="GO" id="GO:0000785">
    <property type="term" value="C:chromatin"/>
    <property type="evidence" value="ECO:0007669"/>
    <property type="project" value="TreeGrafter"/>
</dbReference>
<feature type="domain" description="C2H2-type" evidence="11">
    <location>
        <begin position="427"/>
        <end position="450"/>
    </location>
</feature>
<dbReference type="GO" id="GO:0000981">
    <property type="term" value="F:DNA-binding transcription factor activity, RNA polymerase II-specific"/>
    <property type="evidence" value="ECO:0007669"/>
    <property type="project" value="TreeGrafter"/>
</dbReference>
<evidence type="ECO:0000256" key="9">
    <source>
        <dbReference type="ARBA" id="ARBA00023242"/>
    </source>
</evidence>
<dbReference type="FunFam" id="3.30.160.60:FF:000071">
    <property type="entry name" value="Putative zinc finger protein 143"/>
    <property type="match status" value="1"/>
</dbReference>
<dbReference type="SUPFAM" id="SSF57667">
    <property type="entry name" value="beta-beta-alpha zinc fingers"/>
    <property type="match status" value="3"/>
</dbReference>
<keyword evidence="2" id="KW-0479">Metal-binding</keyword>
<sequence length="596" mass="64214">MVEPFQQAKNIGILRILILPAAVHWLRLATLFCSRPAVAIFLSLCMVGRHSSPEWMTKRAVKEVVSLLLTPNVTLEEDVTRAVAGVEEDASNQCISCDPGGAEVASAVATLGLSHEVDPCGLGVKLEDGSTAFLQGLDGKLLGGTTHAITLEDGSTAYIQAGPRGAIEGLQAVTLEDGTTAYISTTTTAEQLFGSDVSEATLGLEGIAAEASGDHIQEEESGSTPADQLVHITNGSTTSAASNEKAFMCAYQGCGKVYTTFHHLKVHGRTHTGDRPFKCLVDGCNKSFVTGYGLKSHTRVHTGETPYRCTHDGCTKTFKTSGDLQKHVRTHTGERPFKCPFEGCNRAFTTSNIRKVHMRTHTGERPYVCKEENCGRSFASATNYKNHIRIHTGEKPYVCLVASCGKRFTEYSSLYKHHVVHTHSKPYMCNLCGKNYRQTSTLAMHKRTAHGLLMDDTRLELGEDEEELEDLDEAEAMQDDETVIEPKPSGRRRRGAHIPTAASAATTLVVQQAGSGAGNTVRLSFDPQTLQGEGTLVQTASGQQILLVANPAQLLALQQQLALQQDQGLAVTDEQQQGGILGGEDVVITTAALSEH</sequence>
<comment type="caution">
    <text evidence="12">The sequence shown here is derived from an EMBL/GenBank/DDBJ whole genome shotgun (WGS) entry which is preliminary data.</text>
</comment>
<dbReference type="AlphaFoldDB" id="A0AAQ4E6X1"/>
<dbReference type="InterPro" id="IPR013087">
    <property type="entry name" value="Znf_C2H2_type"/>
</dbReference>
<keyword evidence="9" id="KW-0539">Nucleus</keyword>
<evidence type="ECO:0000313" key="12">
    <source>
        <dbReference type="EMBL" id="KAK8770459.1"/>
    </source>
</evidence>
<evidence type="ECO:0000256" key="3">
    <source>
        <dbReference type="ARBA" id="ARBA00022737"/>
    </source>
</evidence>
<keyword evidence="4 10" id="KW-0863">Zinc-finger</keyword>
<dbReference type="PANTHER" id="PTHR14003">
    <property type="entry name" value="TRANSCRIPTIONAL REPRESSOR PROTEIN YY"/>
    <property type="match status" value="1"/>
</dbReference>
<feature type="domain" description="C2H2-type" evidence="11">
    <location>
        <begin position="247"/>
        <end position="276"/>
    </location>
</feature>
<dbReference type="Pfam" id="PF00096">
    <property type="entry name" value="zf-C2H2"/>
    <property type="match status" value="5"/>
</dbReference>
<dbReference type="PANTHER" id="PTHR14003:SF23">
    <property type="entry name" value="ZINC FINGER PROTEIN 143"/>
    <property type="match status" value="1"/>
</dbReference>
<evidence type="ECO:0000256" key="7">
    <source>
        <dbReference type="ARBA" id="ARBA00023125"/>
    </source>
</evidence>
<evidence type="ECO:0000256" key="6">
    <source>
        <dbReference type="ARBA" id="ARBA00023015"/>
    </source>
</evidence>
<feature type="domain" description="C2H2-type" evidence="11">
    <location>
        <begin position="277"/>
        <end position="306"/>
    </location>
</feature>
<dbReference type="FunFam" id="3.30.160.60:FF:000340">
    <property type="entry name" value="zinc finger protein 473 isoform X1"/>
    <property type="match status" value="1"/>
</dbReference>
<organism evidence="12 13">
    <name type="scientific">Amblyomma americanum</name>
    <name type="common">Lone star tick</name>
    <dbReference type="NCBI Taxonomy" id="6943"/>
    <lineage>
        <taxon>Eukaryota</taxon>
        <taxon>Metazoa</taxon>
        <taxon>Ecdysozoa</taxon>
        <taxon>Arthropoda</taxon>
        <taxon>Chelicerata</taxon>
        <taxon>Arachnida</taxon>
        <taxon>Acari</taxon>
        <taxon>Parasitiformes</taxon>
        <taxon>Ixodida</taxon>
        <taxon>Ixodoidea</taxon>
        <taxon>Ixodidae</taxon>
        <taxon>Amblyomminae</taxon>
        <taxon>Amblyomma</taxon>
    </lineage>
</organism>
<proteinExistence type="predicted"/>
<keyword evidence="5" id="KW-0862">Zinc</keyword>
<dbReference type="GO" id="GO:0008270">
    <property type="term" value="F:zinc ion binding"/>
    <property type="evidence" value="ECO:0007669"/>
    <property type="project" value="UniProtKB-KW"/>
</dbReference>
<keyword evidence="7" id="KW-0238">DNA-binding</keyword>
<feature type="domain" description="C2H2-type" evidence="11">
    <location>
        <begin position="337"/>
        <end position="366"/>
    </location>
</feature>
<gene>
    <name evidence="12" type="ORF">V5799_013077</name>
</gene>
<evidence type="ECO:0000256" key="8">
    <source>
        <dbReference type="ARBA" id="ARBA00023163"/>
    </source>
</evidence>
<dbReference type="GO" id="GO:0000978">
    <property type="term" value="F:RNA polymerase II cis-regulatory region sequence-specific DNA binding"/>
    <property type="evidence" value="ECO:0007669"/>
    <property type="project" value="TreeGrafter"/>
</dbReference>
<comment type="subcellular location">
    <subcellularLocation>
        <location evidence="1">Nucleus</location>
    </subcellularLocation>
</comment>
<evidence type="ECO:0000256" key="1">
    <source>
        <dbReference type="ARBA" id="ARBA00004123"/>
    </source>
</evidence>
<evidence type="ECO:0000256" key="10">
    <source>
        <dbReference type="PROSITE-ProRule" id="PRU00042"/>
    </source>
</evidence>
<dbReference type="EMBL" id="JARKHS020021119">
    <property type="protein sequence ID" value="KAK8770459.1"/>
    <property type="molecule type" value="Genomic_DNA"/>
</dbReference>
<keyword evidence="8" id="KW-0804">Transcription</keyword>
<dbReference type="Proteomes" id="UP001321473">
    <property type="component" value="Unassembled WGS sequence"/>
</dbReference>
<protein>
    <recommendedName>
        <fullName evidence="11">C2H2-type domain-containing protein</fullName>
    </recommendedName>
</protein>
<keyword evidence="13" id="KW-1185">Reference proteome</keyword>
<dbReference type="Gene3D" id="3.30.160.60">
    <property type="entry name" value="Classic Zinc Finger"/>
    <property type="match status" value="7"/>
</dbReference>
<accession>A0AAQ4E6X1</accession>
<feature type="domain" description="C2H2-type" evidence="11">
    <location>
        <begin position="367"/>
        <end position="396"/>
    </location>
</feature>
<dbReference type="GO" id="GO:0005667">
    <property type="term" value="C:transcription regulator complex"/>
    <property type="evidence" value="ECO:0007669"/>
    <property type="project" value="TreeGrafter"/>
</dbReference>
<dbReference type="PROSITE" id="PS50157">
    <property type="entry name" value="ZINC_FINGER_C2H2_2"/>
    <property type="match status" value="7"/>
</dbReference>